<dbReference type="EMBL" id="MAQB02000014">
    <property type="protein sequence ID" value="OFJ46403.1"/>
    <property type="molecule type" value="Genomic_DNA"/>
</dbReference>
<organism evidence="2 3">
    <name type="scientific">Janthinobacterium lividum</name>
    <dbReference type="NCBI Taxonomy" id="29581"/>
    <lineage>
        <taxon>Bacteria</taxon>
        <taxon>Pseudomonadati</taxon>
        <taxon>Pseudomonadota</taxon>
        <taxon>Betaproteobacteria</taxon>
        <taxon>Burkholderiales</taxon>
        <taxon>Oxalobacteraceae</taxon>
        <taxon>Janthinobacterium</taxon>
    </lineage>
</organism>
<proteinExistence type="predicted"/>
<evidence type="ECO:0000313" key="2">
    <source>
        <dbReference type="EMBL" id="OFJ46403.1"/>
    </source>
</evidence>
<protein>
    <submittedName>
        <fullName evidence="2">Uncharacterized protein</fullName>
    </submittedName>
</protein>
<evidence type="ECO:0000256" key="1">
    <source>
        <dbReference type="SAM" id="MobiDB-lite"/>
    </source>
</evidence>
<dbReference type="Proteomes" id="UP000092634">
    <property type="component" value="Unassembled WGS sequence"/>
</dbReference>
<sequence>MNTKTPTPIKPIEIFRPGSFVAMNGQTYTFTAQQVQELADTYNPAFSDAPLVVGHPKLTSPRFGHAGTLFVNAAGVLCADAADVVPEFAEAVNAKHYPKVSASIYLPDAPGNPTPGKHYLRHIGFLGGAAPAVKGLKSVEFAGDEVGVVNFGYEDKMIAQLFRNLREWFIATVGADKAQEILPSYQLDAIAEEAIRDDLDASQPIPSFPPPTPTNQRRPN</sequence>
<gene>
    <name evidence="2" type="ORF">BA896_021865</name>
</gene>
<evidence type="ECO:0000313" key="3">
    <source>
        <dbReference type="Proteomes" id="UP000092634"/>
    </source>
</evidence>
<reference evidence="2 3" key="1">
    <citation type="submission" date="2016-10" db="EMBL/GenBank/DDBJ databases">
        <title>Updated version of Genome Assembly of Janthinobacterium lividum ERGS5:01.</title>
        <authorList>
            <person name="Kumar R."/>
            <person name="Acharya V."/>
            <person name="Singh D."/>
        </authorList>
    </citation>
    <scope>NUCLEOTIDE SEQUENCE [LARGE SCALE GENOMIC DNA]</scope>
    <source>
        <strain evidence="2 3">ERGS5:01</strain>
    </source>
</reference>
<dbReference type="AlphaFoldDB" id="A0A1E8PJF4"/>
<comment type="caution">
    <text evidence="2">The sequence shown here is derived from an EMBL/GenBank/DDBJ whole genome shotgun (WGS) entry which is preliminary data.</text>
</comment>
<name>A0A1E8PJF4_9BURK</name>
<feature type="region of interest" description="Disordered" evidence="1">
    <location>
        <begin position="199"/>
        <end position="220"/>
    </location>
</feature>
<accession>A0A1E8PJF4</accession>